<evidence type="ECO:0000313" key="2">
    <source>
        <dbReference type="Proteomes" id="UP001189429"/>
    </source>
</evidence>
<name>A0ABN9VH14_9DINO</name>
<organism evidence="1 2">
    <name type="scientific">Prorocentrum cordatum</name>
    <dbReference type="NCBI Taxonomy" id="2364126"/>
    <lineage>
        <taxon>Eukaryota</taxon>
        <taxon>Sar</taxon>
        <taxon>Alveolata</taxon>
        <taxon>Dinophyceae</taxon>
        <taxon>Prorocentrales</taxon>
        <taxon>Prorocentraceae</taxon>
        <taxon>Prorocentrum</taxon>
    </lineage>
</organism>
<evidence type="ECO:0000313" key="1">
    <source>
        <dbReference type="EMBL" id="CAK0872497.1"/>
    </source>
</evidence>
<gene>
    <name evidence="1" type="ORF">PCOR1329_LOCUS57944</name>
</gene>
<protein>
    <submittedName>
        <fullName evidence="1">Uncharacterized protein</fullName>
    </submittedName>
</protein>
<reference evidence="1" key="1">
    <citation type="submission" date="2023-10" db="EMBL/GenBank/DDBJ databases">
        <authorList>
            <person name="Chen Y."/>
            <person name="Shah S."/>
            <person name="Dougan E. K."/>
            <person name="Thang M."/>
            <person name="Chan C."/>
        </authorList>
    </citation>
    <scope>NUCLEOTIDE SEQUENCE [LARGE SCALE GENOMIC DNA]</scope>
</reference>
<dbReference type="EMBL" id="CAUYUJ010017171">
    <property type="protein sequence ID" value="CAK0872497.1"/>
    <property type="molecule type" value="Genomic_DNA"/>
</dbReference>
<dbReference type="Proteomes" id="UP001189429">
    <property type="component" value="Unassembled WGS sequence"/>
</dbReference>
<comment type="caution">
    <text evidence="1">The sequence shown here is derived from an EMBL/GenBank/DDBJ whole genome shotgun (WGS) entry which is preliminary data.</text>
</comment>
<keyword evidence="2" id="KW-1185">Reference proteome</keyword>
<proteinExistence type="predicted"/>
<accession>A0ABN9VH14</accession>
<sequence length="458" mass="49840">MATERRREFTQLSDWLHKVKAETETLSRSTQQEGAKPSFEDQVATLTTSTLTIRQQSTEGKARLDMFNEFCPADARQYADAVRSAVVAATWAGGVHLIEKLLVDDNGAPQLQGALVDAIDPGPRPGKMEGGPDCEAQMQQQWLRAVRETAQWEHEFVLLYSDGTIPAIAAGKSSEQPASSLQCASGICERMSRVFESFMNCRSEIAAPLDAWQDPRASSLSADMDSFLPKLATFVQCLRTSIMPACSDVLLRTLEAPAQTLLAACKVADDVITSVEKAIDAPEGHAPDLAEVLGRYGALKVNVAGAVERVKDVSLGDIDGGRMFFLQRHNLVVSAAVDTLSNIEAGNVAKLKVTGCVADTFLKFKAQLDTYTAWLTSSSASKYEAQEGWGKDMDIQRRSSAAVKALTKMEQKILALFDQRASELADVIYKYAPPSSLLDNFRLIGDEALQKNLAKLPA</sequence>